<organism evidence="1 2">
    <name type="scientific">Arctium lappa</name>
    <name type="common">Greater burdock</name>
    <name type="synonym">Lappa major</name>
    <dbReference type="NCBI Taxonomy" id="4217"/>
    <lineage>
        <taxon>Eukaryota</taxon>
        <taxon>Viridiplantae</taxon>
        <taxon>Streptophyta</taxon>
        <taxon>Embryophyta</taxon>
        <taxon>Tracheophyta</taxon>
        <taxon>Spermatophyta</taxon>
        <taxon>Magnoliopsida</taxon>
        <taxon>eudicotyledons</taxon>
        <taxon>Gunneridae</taxon>
        <taxon>Pentapetalae</taxon>
        <taxon>asterids</taxon>
        <taxon>campanulids</taxon>
        <taxon>Asterales</taxon>
        <taxon>Asteraceae</taxon>
        <taxon>Carduoideae</taxon>
        <taxon>Cardueae</taxon>
        <taxon>Arctiinae</taxon>
        <taxon>Arctium</taxon>
    </lineage>
</organism>
<reference evidence="2" key="1">
    <citation type="journal article" date="2022" name="Mol. Ecol. Resour.">
        <title>The genomes of chicory, endive, great burdock and yacon provide insights into Asteraceae palaeo-polyploidization history and plant inulin production.</title>
        <authorList>
            <person name="Fan W."/>
            <person name="Wang S."/>
            <person name="Wang H."/>
            <person name="Wang A."/>
            <person name="Jiang F."/>
            <person name="Liu H."/>
            <person name="Zhao H."/>
            <person name="Xu D."/>
            <person name="Zhang Y."/>
        </authorList>
    </citation>
    <scope>NUCLEOTIDE SEQUENCE [LARGE SCALE GENOMIC DNA]</scope>
    <source>
        <strain evidence="2">cv. Niubang</strain>
    </source>
</reference>
<evidence type="ECO:0000313" key="1">
    <source>
        <dbReference type="EMBL" id="KAI3772991.1"/>
    </source>
</evidence>
<name>A0ACB9FQI7_ARCLA</name>
<accession>A0ACB9FQI7</accession>
<keyword evidence="2" id="KW-1185">Reference proteome</keyword>
<reference evidence="1 2" key="2">
    <citation type="journal article" date="2022" name="Mol. Ecol. Resour.">
        <title>The genomes of chicory, endive, great burdock and yacon provide insights into Asteraceae paleo-polyploidization history and plant inulin production.</title>
        <authorList>
            <person name="Fan W."/>
            <person name="Wang S."/>
            <person name="Wang H."/>
            <person name="Wang A."/>
            <person name="Jiang F."/>
            <person name="Liu H."/>
            <person name="Zhao H."/>
            <person name="Xu D."/>
            <person name="Zhang Y."/>
        </authorList>
    </citation>
    <scope>NUCLEOTIDE SEQUENCE [LARGE SCALE GENOMIC DNA]</scope>
    <source>
        <strain evidence="2">cv. Niubang</strain>
    </source>
</reference>
<comment type="caution">
    <text evidence="1">The sequence shown here is derived from an EMBL/GenBank/DDBJ whole genome shotgun (WGS) entry which is preliminary data.</text>
</comment>
<dbReference type="EMBL" id="CM042047">
    <property type="protein sequence ID" value="KAI3772991.1"/>
    <property type="molecule type" value="Genomic_DNA"/>
</dbReference>
<dbReference type="Proteomes" id="UP001055879">
    <property type="component" value="Linkage Group LG01"/>
</dbReference>
<protein>
    <submittedName>
        <fullName evidence="1">Uncharacterized protein</fullName>
    </submittedName>
</protein>
<evidence type="ECO:0000313" key="2">
    <source>
        <dbReference type="Proteomes" id="UP001055879"/>
    </source>
</evidence>
<proteinExistence type="predicted"/>
<gene>
    <name evidence="1" type="ORF">L6452_04187</name>
</gene>
<sequence>MMNEGDDFSSNDSSNTASDDDVEVANAPPTVSSSMAGLIHKTLLKWYLLCELVVVVLVLVLLHLSYPENQDECSDETLC</sequence>